<keyword evidence="2" id="KW-1185">Reference proteome</keyword>
<dbReference type="SUPFAM" id="SSF47954">
    <property type="entry name" value="Cyclin-like"/>
    <property type="match status" value="1"/>
</dbReference>
<dbReference type="CDD" id="cd00043">
    <property type="entry name" value="CYCLIN_SF"/>
    <property type="match status" value="1"/>
</dbReference>
<dbReference type="Gene3D" id="1.10.472.10">
    <property type="entry name" value="Cyclin-like"/>
    <property type="match status" value="1"/>
</dbReference>
<reference evidence="1 2" key="1">
    <citation type="submission" date="2024-05" db="EMBL/GenBank/DDBJ databases">
        <title>Long read based assembly of the Candida bracarensis genome reveals expanded adhesin content.</title>
        <authorList>
            <person name="Marcet-Houben M."/>
            <person name="Ksiezopolska E."/>
            <person name="Gabaldon T."/>
        </authorList>
    </citation>
    <scope>NUCLEOTIDE SEQUENCE [LARGE SCALE GENOMIC DNA]</scope>
    <source>
        <strain evidence="1 2">CBM6</strain>
    </source>
</reference>
<evidence type="ECO:0000313" key="1">
    <source>
        <dbReference type="EMBL" id="KAL3232089.1"/>
    </source>
</evidence>
<accession>A0ABR4NTN3</accession>
<sequence length="356" mass="42052">MSEKPEAFNPRNLWPDMIRLPGNKWTFTCKEIIDKLGSDTHQSQEVKKLMEKCLMYMYFMKKNLNLFEHTYVEASILFFRYWYYHGLPRHVLDCIHISQAILVTACKTMENNRPIDAYVKATCDFIVMHKLPVAPGNARPNLDKLKWEFRDKLVSTEKMIVCQFGFDFNDGVGNPRELIEELFSGYYRYTRDRNLPEDFKNKVFPKILQEARMFIVQGMTQPVSLLCDGYKFVMLSLIYCGLEYKKLVDKEFKYPRNFFSKLLPPTFKLNIDELVEAFMDYRILEENFFDLKSNKGNKLQISKEMILAIADEDENFDHSSDDLFDYEHIKDGVVAEELLTHIEAKVLAMQEKIMNK</sequence>
<gene>
    <name evidence="1" type="ORF">RNJ44_04005</name>
</gene>
<protein>
    <submittedName>
        <fullName evidence="1">Protein BUR2</fullName>
    </submittedName>
</protein>
<dbReference type="EMBL" id="JBEVYD010000005">
    <property type="protein sequence ID" value="KAL3232089.1"/>
    <property type="molecule type" value="Genomic_DNA"/>
</dbReference>
<comment type="caution">
    <text evidence="1">The sequence shown here is derived from an EMBL/GenBank/DDBJ whole genome shotgun (WGS) entry which is preliminary data.</text>
</comment>
<dbReference type="Proteomes" id="UP001623330">
    <property type="component" value="Unassembled WGS sequence"/>
</dbReference>
<evidence type="ECO:0000313" key="2">
    <source>
        <dbReference type="Proteomes" id="UP001623330"/>
    </source>
</evidence>
<name>A0ABR4NTN3_9SACH</name>
<proteinExistence type="predicted"/>
<organism evidence="1 2">
    <name type="scientific">Nakaseomyces bracarensis</name>
    <dbReference type="NCBI Taxonomy" id="273131"/>
    <lineage>
        <taxon>Eukaryota</taxon>
        <taxon>Fungi</taxon>
        <taxon>Dikarya</taxon>
        <taxon>Ascomycota</taxon>
        <taxon>Saccharomycotina</taxon>
        <taxon>Saccharomycetes</taxon>
        <taxon>Saccharomycetales</taxon>
        <taxon>Saccharomycetaceae</taxon>
        <taxon>Nakaseomyces</taxon>
    </lineage>
</organism>
<dbReference type="InterPro" id="IPR036915">
    <property type="entry name" value="Cyclin-like_sf"/>
</dbReference>